<dbReference type="Proteomes" id="UP001348098">
    <property type="component" value="Unassembled WGS sequence"/>
</dbReference>
<keyword evidence="2" id="KW-0503">Monooxygenase</keyword>
<comment type="caution">
    <text evidence="2">The sequence shown here is derived from an EMBL/GenBank/DDBJ whole genome shotgun (WGS) entry which is preliminary data.</text>
</comment>
<feature type="domain" description="ABM" evidence="1">
    <location>
        <begin position="5"/>
        <end position="67"/>
    </location>
</feature>
<dbReference type="Gene3D" id="3.30.70.100">
    <property type="match status" value="1"/>
</dbReference>
<keyword evidence="3" id="KW-1185">Reference proteome</keyword>
<accession>A0ABU6ANY6</accession>
<sequence>MLIVAGYLRVTDRDRYLDRCREVVALARACEDCLDFSLGADLLEPDRVNVYERWTTRAAVERFRGTGTSGDLDTQIVGADVREFEYETETRL</sequence>
<dbReference type="InterPro" id="IPR011008">
    <property type="entry name" value="Dimeric_a/b-barrel"/>
</dbReference>
<organism evidence="2 3">
    <name type="scientific">Nocardia implantans</name>
    <dbReference type="NCBI Taxonomy" id="3108168"/>
    <lineage>
        <taxon>Bacteria</taxon>
        <taxon>Bacillati</taxon>
        <taxon>Actinomycetota</taxon>
        <taxon>Actinomycetes</taxon>
        <taxon>Mycobacteriales</taxon>
        <taxon>Nocardiaceae</taxon>
        <taxon>Nocardia</taxon>
    </lineage>
</organism>
<dbReference type="GO" id="GO:0004497">
    <property type="term" value="F:monooxygenase activity"/>
    <property type="evidence" value="ECO:0007669"/>
    <property type="project" value="UniProtKB-KW"/>
</dbReference>
<gene>
    <name evidence="2" type="ORF">U3653_03515</name>
</gene>
<dbReference type="InterPro" id="IPR007138">
    <property type="entry name" value="ABM_dom"/>
</dbReference>
<reference evidence="2 3" key="1">
    <citation type="submission" date="2023-12" db="EMBL/GenBank/DDBJ databases">
        <title>novel species in genus Nocarida.</title>
        <authorList>
            <person name="Li Z."/>
        </authorList>
    </citation>
    <scope>NUCLEOTIDE SEQUENCE [LARGE SCALE GENOMIC DNA]</scope>
    <source>
        <strain evidence="2 3">CDC186</strain>
    </source>
</reference>
<proteinExistence type="predicted"/>
<dbReference type="Pfam" id="PF03992">
    <property type="entry name" value="ABM"/>
    <property type="match status" value="1"/>
</dbReference>
<protein>
    <submittedName>
        <fullName evidence="2">Antibiotic biosynthesis monooxygenase family protein</fullName>
    </submittedName>
</protein>
<evidence type="ECO:0000313" key="2">
    <source>
        <dbReference type="EMBL" id="MEB3509081.1"/>
    </source>
</evidence>
<dbReference type="EMBL" id="JAYKYQ010000001">
    <property type="protein sequence ID" value="MEB3509081.1"/>
    <property type="molecule type" value="Genomic_DNA"/>
</dbReference>
<evidence type="ECO:0000313" key="3">
    <source>
        <dbReference type="Proteomes" id="UP001348098"/>
    </source>
</evidence>
<dbReference type="RefSeq" id="WP_195079748.1">
    <property type="nucleotide sequence ID" value="NZ_JAYESH010000011.1"/>
</dbReference>
<dbReference type="SUPFAM" id="SSF54909">
    <property type="entry name" value="Dimeric alpha+beta barrel"/>
    <property type="match status" value="1"/>
</dbReference>
<keyword evidence="2" id="KW-0560">Oxidoreductase</keyword>
<evidence type="ECO:0000259" key="1">
    <source>
        <dbReference type="Pfam" id="PF03992"/>
    </source>
</evidence>
<name>A0ABU6ANY6_9NOCA</name>